<dbReference type="EMBL" id="CM042011">
    <property type="protein sequence ID" value="KAI3768570.1"/>
    <property type="molecule type" value="Genomic_DNA"/>
</dbReference>
<gene>
    <name evidence="1" type="ORF">L2E82_19382</name>
</gene>
<accession>A0ACB9FBQ2</accession>
<reference evidence="2" key="1">
    <citation type="journal article" date="2022" name="Mol. Ecol. Resour.">
        <title>The genomes of chicory, endive, great burdock and yacon provide insights into Asteraceae palaeo-polyploidization history and plant inulin production.</title>
        <authorList>
            <person name="Fan W."/>
            <person name="Wang S."/>
            <person name="Wang H."/>
            <person name="Wang A."/>
            <person name="Jiang F."/>
            <person name="Liu H."/>
            <person name="Zhao H."/>
            <person name="Xu D."/>
            <person name="Zhang Y."/>
        </authorList>
    </citation>
    <scope>NUCLEOTIDE SEQUENCE [LARGE SCALE GENOMIC DNA]</scope>
    <source>
        <strain evidence="2">cv. Punajuju</strain>
    </source>
</reference>
<organism evidence="1 2">
    <name type="scientific">Cichorium intybus</name>
    <name type="common">Chicory</name>
    <dbReference type="NCBI Taxonomy" id="13427"/>
    <lineage>
        <taxon>Eukaryota</taxon>
        <taxon>Viridiplantae</taxon>
        <taxon>Streptophyta</taxon>
        <taxon>Embryophyta</taxon>
        <taxon>Tracheophyta</taxon>
        <taxon>Spermatophyta</taxon>
        <taxon>Magnoliopsida</taxon>
        <taxon>eudicotyledons</taxon>
        <taxon>Gunneridae</taxon>
        <taxon>Pentapetalae</taxon>
        <taxon>asterids</taxon>
        <taxon>campanulids</taxon>
        <taxon>Asterales</taxon>
        <taxon>Asteraceae</taxon>
        <taxon>Cichorioideae</taxon>
        <taxon>Cichorieae</taxon>
        <taxon>Cichoriinae</taxon>
        <taxon>Cichorium</taxon>
    </lineage>
</organism>
<evidence type="ECO:0000313" key="2">
    <source>
        <dbReference type="Proteomes" id="UP001055811"/>
    </source>
</evidence>
<reference evidence="1 2" key="2">
    <citation type="journal article" date="2022" name="Mol. Ecol. Resour.">
        <title>The genomes of chicory, endive, great burdock and yacon provide insights into Asteraceae paleo-polyploidization history and plant inulin production.</title>
        <authorList>
            <person name="Fan W."/>
            <person name="Wang S."/>
            <person name="Wang H."/>
            <person name="Wang A."/>
            <person name="Jiang F."/>
            <person name="Liu H."/>
            <person name="Zhao H."/>
            <person name="Xu D."/>
            <person name="Zhang Y."/>
        </authorList>
    </citation>
    <scope>NUCLEOTIDE SEQUENCE [LARGE SCALE GENOMIC DNA]</scope>
    <source>
        <strain evidence="2">cv. Punajuju</strain>
        <tissue evidence="1">Leaves</tissue>
    </source>
</reference>
<sequence>MKNLFRIHFQILIPRLHSINYAIDEIIRFCTSKHFGSLSYASRATQHSENSKSTSWNNVSRDCTARKGNNGDLGRETIFNFKQMHSSRISPFELTYASVFKACASLVALEEGRQIQVDCLKRGLDSDVYVQNTIIHFYASCKKIIDARKLFDEMPYRSLVSWNTIISAFFHVSWLYESVEYYMKMLDLGVEPDGTTMVVMLSVCAQLGNLTMGKCIHTQTIEKGLQLNCQLGTALVNMYAKCGALNCAHKVFDKMHNHNVWTWTAMIQGFAQHGLPTHSLTLFKKMKATKIQPNHVTFLGVLSACSHGGLVKDGYRFFNEMKGVYGIKPRMTHYGAMVDVLARSGCLKEAYNFILKMPIKPDPTVWRSLMSACYVHGDCDFDGVGEKVRKRLLELEPRWSGNLVIIANRYADVCKWEEVEQVRKSMRVKKMAGESCIEVKGSTFRFLSGYVFKASCLNIYLLLYGLSLNMKANDP</sequence>
<name>A0ACB9FBQ2_CICIN</name>
<evidence type="ECO:0000313" key="1">
    <source>
        <dbReference type="EMBL" id="KAI3768570.1"/>
    </source>
</evidence>
<protein>
    <submittedName>
        <fullName evidence="1">Uncharacterized protein</fullName>
    </submittedName>
</protein>
<keyword evidence="2" id="KW-1185">Reference proteome</keyword>
<dbReference type="Proteomes" id="UP001055811">
    <property type="component" value="Linkage Group LG03"/>
</dbReference>
<comment type="caution">
    <text evidence="1">The sequence shown here is derived from an EMBL/GenBank/DDBJ whole genome shotgun (WGS) entry which is preliminary data.</text>
</comment>
<proteinExistence type="predicted"/>